<keyword evidence="6" id="KW-0547">Nucleotide-binding</keyword>
<accession>A0A1X6NCW1</accession>
<proteinExistence type="inferred from homology"/>
<dbReference type="Pfam" id="PF00270">
    <property type="entry name" value="DEAD"/>
    <property type="match status" value="1"/>
</dbReference>
<comment type="similarity">
    <text evidence="3">Belongs to the DEAD box helicase family. DDX54/DBP10 subfamily.</text>
</comment>
<keyword evidence="19" id="KW-1185">Reference proteome</keyword>
<keyword evidence="5" id="KW-0690">Ribosome biogenesis</keyword>
<dbReference type="PROSITE" id="PS51194">
    <property type="entry name" value="HELICASE_CTER"/>
    <property type="match status" value="1"/>
</dbReference>
<evidence type="ECO:0000259" key="15">
    <source>
        <dbReference type="PROSITE" id="PS51192"/>
    </source>
</evidence>
<protein>
    <recommendedName>
        <fullName evidence="4">RNA helicase</fullName>
        <ecNumber evidence="4">3.6.4.13</ecNumber>
    </recommendedName>
</protein>
<dbReference type="Proteomes" id="UP000194127">
    <property type="component" value="Unassembled WGS sequence"/>
</dbReference>
<evidence type="ECO:0000313" key="18">
    <source>
        <dbReference type="EMBL" id="OSX66332.1"/>
    </source>
</evidence>
<dbReference type="EMBL" id="KZ110592">
    <property type="protein sequence ID" value="OSX66332.1"/>
    <property type="molecule type" value="Genomic_DNA"/>
</dbReference>
<dbReference type="RefSeq" id="XP_024343126.1">
    <property type="nucleotide sequence ID" value="XM_024488538.1"/>
</dbReference>
<comment type="function">
    <text evidence="1">ATP-binding RNA helicase involved in the biogenesis of 60S ribosomal subunits and is required for the normal formation of 25S and 5.8S rRNAs.</text>
</comment>
<dbReference type="PANTHER" id="PTHR47959">
    <property type="entry name" value="ATP-DEPENDENT RNA HELICASE RHLE-RELATED"/>
    <property type="match status" value="1"/>
</dbReference>
<dbReference type="PROSITE" id="PS51195">
    <property type="entry name" value="Q_MOTIF"/>
    <property type="match status" value="1"/>
</dbReference>
<comment type="subcellular location">
    <subcellularLocation>
        <location evidence="2">Nucleus</location>
    </subcellularLocation>
</comment>
<dbReference type="EC" id="3.6.4.13" evidence="4"/>
<feature type="compositionally biased region" description="Basic and acidic residues" evidence="14">
    <location>
        <begin position="930"/>
        <end position="951"/>
    </location>
</feature>
<evidence type="ECO:0000256" key="2">
    <source>
        <dbReference type="ARBA" id="ARBA00004123"/>
    </source>
</evidence>
<dbReference type="InterPro" id="IPR027417">
    <property type="entry name" value="P-loop_NTPase"/>
</dbReference>
<evidence type="ECO:0000256" key="5">
    <source>
        <dbReference type="ARBA" id="ARBA00022517"/>
    </source>
</evidence>
<evidence type="ECO:0000313" key="19">
    <source>
        <dbReference type="Proteomes" id="UP000194127"/>
    </source>
</evidence>
<feature type="compositionally biased region" description="Basic and acidic residues" evidence="14">
    <location>
        <begin position="867"/>
        <end position="884"/>
    </location>
</feature>
<dbReference type="GO" id="GO:0003724">
    <property type="term" value="F:RNA helicase activity"/>
    <property type="evidence" value="ECO:0007669"/>
    <property type="project" value="UniProtKB-EC"/>
</dbReference>
<evidence type="ECO:0000256" key="4">
    <source>
        <dbReference type="ARBA" id="ARBA00012552"/>
    </source>
</evidence>
<keyword evidence="10" id="KW-0694">RNA-binding</keyword>
<dbReference type="Pfam" id="PF00271">
    <property type="entry name" value="Helicase_C"/>
    <property type="match status" value="1"/>
</dbReference>
<feature type="compositionally biased region" description="Basic residues" evidence="14">
    <location>
        <begin position="952"/>
        <end position="964"/>
    </location>
</feature>
<dbReference type="GeneID" id="36333487"/>
<evidence type="ECO:0000256" key="11">
    <source>
        <dbReference type="ARBA" id="ARBA00023242"/>
    </source>
</evidence>
<name>A0A1X6NCW1_9APHY</name>
<dbReference type="PROSITE" id="PS51192">
    <property type="entry name" value="HELICASE_ATP_BIND_1"/>
    <property type="match status" value="1"/>
</dbReference>
<dbReference type="PROSITE" id="PS00039">
    <property type="entry name" value="DEAD_ATP_HELICASE"/>
    <property type="match status" value="1"/>
</dbReference>
<evidence type="ECO:0000256" key="8">
    <source>
        <dbReference type="ARBA" id="ARBA00022806"/>
    </source>
</evidence>
<evidence type="ECO:0000256" key="6">
    <source>
        <dbReference type="ARBA" id="ARBA00022741"/>
    </source>
</evidence>
<dbReference type="PANTHER" id="PTHR47959:SF8">
    <property type="entry name" value="RNA HELICASE"/>
    <property type="match status" value="1"/>
</dbReference>
<dbReference type="CDD" id="cd18787">
    <property type="entry name" value="SF2_C_DEAD"/>
    <property type="match status" value="1"/>
</dbReference>
<feature type="domain" description="DEAD-box RNA helicase Q" evidence="17">
    <location>
        <begin position="99"/>
        <end position="127"/>
    </location>
</feature>
<dbReference type="OrthoDB" id="10261375at2759"/>
<dbReference type="InterPro" id="IPR012541">
    <property type="entry name" value="DBP10_C"/>
</dbReference>
<dbReference type="InterPro" id="IPR014001">
    <property type="entry name" value="Helicase_ATP-bd"/>
</dbReference>
<evidence type="ECO:0000256" key="7">
    <source>
        <dbReference type="ARBA" id="ARBA00022801"/>
    </source>
</evidence>
<evidence type="ECO:0000256" key="12">
    <source>
        <dbReference type="ARBA" id="ARBA00047984"/>
    </source>
</evidence>
<feature type="region of interest" description="Disordered" evidence="14">
    <location>
        <begin position="1"/>
        <end position="57"/>
    </location>
</feature>
<comment type="catalytic activity">
    <reaction evidence="12">
        <text>ATP + H2O = ADP + phosphate + H(+)</text>
        <dbReference type="Rhea" id="RHEA:13065"/>
        <dbReference type="ChEBI" id="CHEBI:15377"/>
        <dbReference type="ChEBI" id="CHEBI:15378"/>
        <dbReference type="ChEBI" id="CHEBI:30616"/>
        <dbReference type="ChEBI" id="CHEBI:43474"/>
        <dbReference type="ChEBI" id="CHEBI:456216"/>
        <dbReference type="EC" id="3.6.4.13"/>
    </reaction>
</comment>
<dbReference type="InterPro" id="IPR001650">
    <property type="entry name" value="Helicase_C-like"/>
</dbReference>
<evidence type="ECO:0000256" key="1">
    <source>
        <dbReference type="ARBA" id="ARBA00003706"/>
    </source>
</evidence>
<reference evidence="18 19" key="1">
    <citation type="submission" date="2017-04" db="EMBL/GenBank/DDBJ databases">
        <title>Genome Sequence of the Model Brown-Rot Fungus Postia placenta SB12.</title>
        <authorList>
            <consortium name="DOE Joint Genome Institute"/>
            <person name="Gaskell J."/>
            <person name="Kersten P."/>
            <person name="Larrondo L.F."/>
            <person name="Canessa P."/>
            <person name="Martinez D."/>
            <person name="Hibbett D."/>
            <person name="Schmoll M."/>
            <person name="Kubicek C.P."/>
            <person name="Martinez A.T."/>
            <person name="Yadav J."/>
            <person name="Master E."/>
            <person name="Magnuson J.K."/>
            <person name="James T."/>
            <person name="Yaver D."/>
            <person name="Berka R."/>
            <person name="Labutti K."/>
            <person name="Lipzen A."/>
            <person name="Aerts A."/>
            <person name="Barry K."/>
            <person name="Henrissat B."/>
            <person name="Blanchette R."/>
            <person name="Grigoriev I."/>
            <person name="Cullen D."/>
        </authorList>
    </citation>
    <scope>NUCLEOTIDE SEQUENCE [LARGE SCALE GENOMIC DNA]</scope>
    <source>
        <strain evidence="18 19">MAD-698-R-SB12</strain>
    </source>
</reference>
<feature type="domain" description="Helicase ATP-binding" evidence="15">
    <location>
        <begin position="132"/>
        <end position="326"/>
    </location>
</feature>
<keyword evidence="8" id="KW-0347">Helicase</keyword>
<dbReference type="Gene3D" id="3.40.50.300">
    <property type="entry name" value="P-loop containing nucleotide triphosphate hydrolases"/>
    <property type="match status" value="2"/>
</dbReference>
<keyword evidence="11" id="KW-0539">Nucleus</keyword>
<dbReference type="SUPFAM" id="SSF52540">
    <property type="entry name" value="P-loop containing nucleoside triphosphate hydrolases"/>
    <property type="match status" value="1"/>
</dbReference>
<dbReference type="GO" id="GO:0016887">
    <property type="term" value="F:ATP hydrolysis activity"/>
    <property type="evidence" value="ECO:0007669"/>
    <property type="project" value="RHEA"/>
</dbReference>
<dbReference type="SMART" id="SM00487">
    <property type="entry name" value="DEXDc"/>
    <property type="match status" value="1"/>
</dbReference>
<feature type="compositionally biased region" description="Basic residues" evidence="14">
    <location>
        <begin position="913"/>
        <end position="928"/>
    </location>
</feature>
<evidence type="ECO:0000259" key="17">
    <source>
        <dbReference type="PROSITE" id="PS51195"/>
    </source>
</evidence>
<dbReference type="GO" id="GO:0005829">
    <property type="term" value="C:cytosol"/>
    <property type="evidence" value="ECO:0007669"/>
    <property type="project" value="TreeGrafter"/>
</dbReference>
<dbReference type="AlphaFoldDB" id="A0A1X6NCW1"/>
<dbReference type="SMART" id="SM01123">
    <property type="entry name" value="DBP10CT"/>
    <property type="match status" value="1"/>
</dbReference>
<feature type="compositionally biased region" description="Basic and acidic residues" evidence="14">
    <location>
        <begin position="43"/>
        <end position="53"/>
    </location>
</feature>
<dbReference type="InterPro" id="IPR011545">
    <property type="entry name" value="DEAD/DEAH_box_helicase_dom"/>
</dbReference>
<dbReference type="Pfam" id="PF08147">
    <property type="entry name" value="DBP10CT"/>
    <property type="match status" value="1"/>
</dbReference>
<evidence type="ECO:0000259" key="16">
    <source>
        <dbReference type="PROSITE" id="PS51194"/>
    </source>
</evidence>
<feature type="region of interest" description="Disordered" evidence="14">
    <location>
        <begin position="839"/>
        <end position="964"/>
    </location>
</feature>
<feature type="domain" description="Helicase C-terminal" evidence="16">
    <location>
        <begin position="387"/>
        <end position="533"/>
    </location>
</feature>
<evidence type="ECO:0000256" key="9">
    <source>
        <dbReference type="ARBA" id="ARBA00022840"/>
    </source>
</evidence>
<dbReference type="GO" id="GO:0042254">
    <property type="term" value="P:ribosome biogenesis"/>
    <property type="evidence" value="ECO:0007669"/>
    <property type="project" value="UniProtKB-KW"/>
</dbReference>
<dbReference type="GO" id="GO:0005524">
    <property type="term" value="F:ATP binding"/>
    <property type="evidence" value="ECO:0007669"/>
    <property type="project" value="UniProtKB-KW"/>
</dbReference>
<dbReference type="GO" id="GO:0005730">
    <property type="term" value="C:nucleolus"/>
    <property type="evidence" value="ECO:0007669"/>
    <property type="project" value="UniProtKB-SubCell"/>
</dbReference>
<evidence type="ECO:0000256" key="14">
    <source>
        <dbReference type="SAM" id="MobiDB-lite"/>
    </source>
</evidence>
<dbReference type="GO" id="GO:0010467">
    <property type="term" value="P:gene expression"/>
    <property type="evidence" value="ECO:0007669"/>
    <property type="project" value="UniProtKB-ARBA"/>
</dbReference>
<keyword evidence="7" id="KW-0378">Hydrolase</keyword>
<sequence>MVSSKRKHVSLSDSEEASDWAVNEPNGQSSEDDDVDISSALLGRREKAHRPEVDMDDDDDQLQELIRNSIAKRNVKGGTELLKKTKGKAKIMKGEVGGGSFQSMGLHPWILRSLTLQGFRIPTPIQRLAIPALLSNPPRDLVGMARTGSGKSLAYMVPLVQRLGGRHSSTFGARALILLPSRELALQILKVGKELARGWHAGEGDHAGDGRDVDDGKKGQSLRWSLIVGGEGLDEQFEMITQNPDIIIATPGRLLHLIVEMNLDLKSIQYVVFDEADRLFEMGFETALTEILHRLPATRQTLLFSATLPKSLVEFAKAGLQNPKLVRLDAESKISPDLKMAFFSVKQADKDAALLVLLRDVIGVPLGPNKPKEEQDEAQDKKGKGKAKAKYHEQITAPHQTLVFAATKHHVEYLTNLLAGAGYAVSHIYGSLDQTARSQQMEQFRRGHTNILVVTDVAARGIDIPVLENVVNYDFPQGARVFVHRVGRTARAGRQGWAWSFVPNSELPYLLDLQLFLGRPIRSDVSEGGDRVYTEALVLGPFDRDTLDAEVEYVRRLDTENHNLPTMRDTMRKGHGMYERSKGKASQASYKRAKEMTKEGKWGLVSTDAGIHPVFFRNKDGSSAVAKLAEEGKRKALLKAVNSFRPAETVLEIGSRGNTETAALMNKRRKALSKAAQRIALASTSAAAATSDHSDDEDGAVSEVDHEGMEMADETEIAAVFDSYDKKGSGDGKNQYRDSEFYMSHYQKDADTEKGYSLRDGATFAEQAQNVAFDLAGDEGVLDKRRREMHWDKKKKKFVKGMGEGADNVKMVRTESGVKLPATYRSGRFDEWKAKTRTSLPRVGEAETEGPRRARMSAGGRNFKHKQVVEAKPLDKFSTDYERKMRQKKKKVEHGGDSQDAGTSSRPSSRPPPGKKGKTLGRRGKPAGKVKNELKTVDQIRKQRKVTENRRAKNARPSNRKGRR</sequence>
<evidence type="ECO:0000256" key="10">
    <source>
        <dbReference type="ARBA" id="ARBA00022884"/>
    </source>
</evidence>
<dbReference type="InterPro" id="IPR014014">
    <property type="entry name" value="RNA_helicase_DEAD_Q_motif"/>
</dbReference>
<dbReference type="SMART" id="SM00490">
    <property type="entry name" value="HELICc"/>
    <property type="match status" value="1"/>
</dbReference>
<dbReference type="STRING" id="670580.A0A1X6NCW1"/>
<feature type="short sequence motif" description="Q motif" evidence="13">
    <location>
        <begin position="99"/>
        <end position="127"/>
    </location>
</feature>
<evidence type="ECO:0000256" key="3">
    <source>
        <dbReference type="ARBA" id="ARBA00010379"/>
    </source>
</evidence>
<keyword evidence="9" id="KW-0067">ATP-binding</keyword>
<evidence type="ECO:0000256" key="13">
    <source>
        <dbReference type="PROSITE-ProRule" id="PRU00552"/>
    </source>
</evidence>
<dbReference type="InterPro" id="IPR000629">
    <property type="entry name" value="RNA-helicase_DEAD-box_CS"/>
</dbReference>
<dbReference type="InterPro" id="IPR050079">
    <property type="entry name" value="DEAD_box_RNA_helicase"/>
</dbReference>
<gene>
    <name evidence="18" type="ORF">POSPLADRAFT_1177784</name>
</gene>
<organism evidence="18 19">
    <name type="scientific">Postia placenta MAD-698-R-SB12</name>
    <dbReference type="NCBI Taxonomy" id="670580"/>
    <lineage>
        <taxon>Eukaryota</taxon>
        <taxon>Fungi</taxon>
        <taxon>Dikarya</taxon>
        <taxon>Basidiomycota</taxon>
        <taxon>Agaricomycotina</taxon>
        <taxon>Agaricomycetes</taxon>
        <taxon>Polyporales</taxon>
        <taxon>Adustoporiaceae</taxon>
        <taxon>Rhodonia</taxon>
    </lineage>
</organism>
<dbReference type="GO" id="GO:0003723">
    <property type="term" value="F:RNA binding"/>
    <property type="evidence" value="ECO:0007669"/>
    <property type="project" value="UniProtKB-KW"/>
</dbReference>